<dbReference type="Proteomes" id="UP001610432">
    <property type="component" value="Unassembled WGS sequence"/>
</dbReference>
<evidence type="ECO:0000256" key="1">
    <source>
        <dbReference type="SAM" id="MobiDB-lite"/>
    </source>
</evidence>
<evidence type="ECO:0000313" key="4">
    <source>
        <dbReference type="Proteomes" id="UP001610432"/>
    </source>
</evidence>
<comment type="caution">
    <text evidence="3">The sequence shown here is derived from an EMBL/GenBank/DDBJ whole genome shotgun (WGS) entry which is preliminary data.</text>
</comment>
<accession>A0ABR4M870</accession>
<sequence length="284" mass="30841">MNRRISASKSSGARNAYCGGYSESLKRQVESVNLPSTIICKICKKRRIPGSFSKRQLEIFRHAVVTQGDRALRAGQATCRSCTGEQTMELKCLMCDKTKALYEFANNQRREHENARCLSCVQGHADAEPVVDENKLLPENEFSTTQGTVTASHAGNSIADSTRLLTLTEAPGQTGSAFADDKTTAAQSIGGDGYHEPERLDANNSRAQANLGASDALSVHNDWQSWGVVGSKAPSSVRSGGREKKFAKIPAYKGETQNDTALHAAEFTGHTVPSDDEEDEEWTL</sequence>
<feature type="region of interest" description="Disordered" evidence="1">
    <location>
        <begin position="256"/>
        <end position="284"/>
    </location>
</feature>
<dbReference type="InterPro" id="IPR024630">
    <property type="entry name" value="Stc1"/>
</dbReference>
<feature type="compositionally biased region" description="Acidic residues" evidence="1">
    <location>
        <begin position="274"/>
        <end position="284"/>
    </location>
</feature>
<dbReference type="GeneID" id="98142862"/>
<evidence type="ECO:0000313" key="3">
    <source>
        <dbReference type="EMBL" id="KAL2872809.1"/>
    </source>
</evidence>
<feature type="domain" description="Stc1" evidence="2">
    <location>
        <begin position="40"/>
        <end position="122"/>
    </location>
</feature>
<dbReference type="Pfam" id="PF12898">
    <property type="entry name" value="Stc1"/>
    <property type="match status" value="1"/>
</dbReference>
<name>A0ABR4M870_9EURO</name>
<proteinExistence type="predicted"/>
<organism evidence="3 4">
    <name type="scientific">Aspergillus lucknowensis</name>
    <dbReference type="NCBI Taxonomy" id="176173"/>
    <lineage>
        <taxon>Eukaryota</taxon>
        <taxon>Fungi</taxon>
        <taxon>Dikarya</taxon>
        <taxon>Ascomycota</taxon>
        <taxon>Pezizomycotina</taxon>
        <taxon>Eurotiomycetes</taxon>
        <taxon>Eurotiomycetidae</taxon>
        <taxon>Eurotiales</taxon>
        <taxon>Aspergillaceae</taxon>
        <taxon>Aspergillus</taxon>
        <taxon>Aspergillus subgen. Nidulantes</taxon>
    </lineage>
</organism>
<keyword evidence="4" id="KW-1185">Reference proteome</keyword>
<dbReference type="EMBL" id="JBFXLQ010000001">
    <property type="protein sequence ID" value="KAL2872809.1"/>
    <property type="molecule type" value="Genomic_DNA"/>
</dbReference>
<gene>
    <name evidence="3" type="ORF">BJX67DRAFT_340402</name>
</gene>
<dbReference type="RefSeq" id="XP_070891787.1">
    <property type="nucleotide sequence ID" value="XM_071027790.1"/>
</dbReference>
<protein>
    <submittedName>
        <fullName evidence="3">Stc1 domain-containing protein</fullName>
    </submittedName>
</protein>
<evidence type="ECO:0000259" key="2">
    <source>
        <dbReference type="Pfam" id="PF12898"/>
    </source>
</evidence>
<reference evidence="3 4" key="1">
    <citation type="submission" date="2024-07" db="EMBL/GenBank/DDBJ databases">
        <title>Section-level genome sequencing and comparative genomics of Aspergillus sections Usti and Cavernicolus.</title>
        <authorList>
            <consortium name="Lawrence Berkeley National Laboratory"/>
            <person name="Nybo J.L."/>
            <person name="Vesth T.C."/>
            <person name="Theobald S."/>
            <person name="Frisvad J.C."/>
            <person name="Larsen T.O."/>
            <person name="Kjaerboelling I."/>
            <person name="Rothschild-Mancinelli K."/>
            <person name="Lyhne E.K."/>
            <person name="Kogle M.E."/>
            <person name="Barry K."/>
            <person name="Clum A."/>
            <person name="Na H."/>
            <person name="Ledsgaard L."/>
            <person name="Lin J."/>
            <person name="Lipzen A."/>
            <person name="Kuo A."/>
            <person name="Riley R."/>
            <person name="Mondo S."/>
            <person name="Labutti K."/>
            <person name="Haridas S."/>
            <person name="Pangalinan J."/>
            <person name="Salamov A.A."/>
            <person name="Simmons B.A."/>
            <person name="Magnuson J.K."/>
            <person name="Chen J."/>
            <person name="Drula E."/>
            <person name="Henrissat B."/>
            <person name="Wiebenga A."/>
            <person name="Lubbers R.J."/>
            <person name="Gomes A.C."/>
            <person name="Macurrencykelacurrency M.R."/>
            <person name="Stajich J."/>
            <person name="Grigoriev I.V."/>
            <person name="Mortensen U.H."/>
            <person name="De Vries R.P."/>
            <person name="Baker S.E."/>
            <person name="Andersen M.R."/>
        </authorList>
    </citation>
    <scope>NUCLEOTIDE SEQUENCE [LARGE SCALE GENOMIC DNA]</scope>
    <source>
        <strain evidence="3 4">CBS 449.75</strain>
    </source>
</reference>